<feature type="domain" description="EF-hand" evidence="2">
    <location>
        <begin position="401"/>
        <end position="436"/>
    </location>
</feature>
<evidence type="ECO:0000259" key="2">
    <source>
        <dbReference type="PROSITE" id="PS50222"/>
    </source>
</evidence>
<accession>A0AA36NDY0</accession>
<feature type="compositionally biased region" description="Acidic residues" evidence="1">
    <location>
        <begin position="730"/>
        <end position="748"/>
    </location>
</feature>
<dbReference type="InterPro" id="IPR002048">
    <property type="entry name" value="EF_hand_dom"/>
</dbReference>
<dbReference type="GO" id="GO:0005509">
    <property type="term" value="F:calcium ion binding"/>
    <property type="evidence" value="ECO:0007669"/>
    <property type="project" value="InterPro"/>
</dbReference>
<evidence type="ECO:0000256" key="1">
    <source>
        <dbReference type="SAM" id="MobiDB-lite"/>
    </source>
</evidence>
<gene>
    <name evidence="3" type="ORF">EVOR1521_LOCUS30189</name>
</gene>
<keyword evidence="4" id="KW-1185">Reference proteome</keyword>
<protein>
    <recommendedName>
        <fullName evidence="2">EF-hand domain-containing protein</fullName>
    </recommendedName>
</protein>
<name>A0AA36NDY0_9DINO</name>
<comment type="caution">
    <text evidence="3">The sequence shown here is derived from an EMBL/GenBank/DDBJ whole genome shotgun (WGS) entry which is preliminary data.</text>
</comment>
<organism evidence="3 4">
    <name type="scientific">Effrenium voratum</name>
    <dbReference type="NCBI Taxonomy" id="2562239"/>
    <lineage>
        <taxon>Eukaryota</taxon>
        <taxon>Sar</taxon>
        <taxon>Alveolata</taxon>
        <taxon>Dinophyceae</taxon>
        <taxon>Suessiales</taxon>
        <taxon>Symbiodiniaceae</taxon>
        <taxon>Effrenium</taxon>
    </lineage>
</organism>
<dbReference type="AlphaFoldDB" id="A0AA36NDY0"/>
<feature type="compositionally biased region" description="Basic and acidic residues" evidence="1">
    <location>
        <begin position="68"/>
        <end position="77"/>
    </location>
</feature>
<sequence length="748" mass="83055">MPLPRVVLADLPPAEKERMLSFLVANKVDFKPDLSGKFTAVVKVVKETPVKEGRPNPPRQVTTSSKRRVPEKVKLDPAKMAGWEQSASSSASTSAREDNGHKPNLTAIQTEIRKRFPSFTSLLPSLTQHPKTMMKAELIGFMEEVYTARYNQDLLQVQQQAEAEANGGKNKKKLPSDLTSFPQTPMLLPLPCGRRKLPAEAPRECCACWSVVTSAGKRFGLRQMVGQTCWSLAKSVEQYRSEHQGIEMFARFLEESHDAVDVLFYLEMRWAARQIMMPRGNWCRAWAKTPKVFSPQPRLAQVEPQGAVSKTFPPSTRPELPLKKAMAAVREGIDPEAPEVLKASIISRLKEDAGDAAVITWDRFLFICTQEYRKARCISSQKKVLRKDSEAAEFARLIQETWEMSVEEAFSKFDQDNSGIVTYETFTQIANDELGFDASGLWQQLDPEQNGTIGIGEWELLNTLPSADPAQEELWPPGFSELSLEDREALMQEAQEVASRLAVSLSEHGENLSNQEVMGWALRTVLKRRGKLGPERSPSTPGLGRKKFEASHSYALSLDEMGQAWTELRQAQSGEGAEQSDLEGIVRDNLAAATDALVDEALQEVGVTDDGVKEALLEEFMVVTDALMEAVVTGDMARWLQQLNIESPGSEDLQQQFQDLTMSFENLLSATDEESVASVCRSVVAAHELRVMCCQRAQDLLEDTGVNPVPDTPDFAEADVAEAETAPEPLEAEESMAEADALEIEDAF</sequence>
<proteinExistence type="predicted"/>
<dbReference type="SUPFAM" id="SSF47473">
    <property type="entry name" value="EF-hand"/>
    <property type="match status" value="1"/>
</dbReference>
<dbReference type="PROSITE" id="PS50222">
    <property type="entry name" value="EF_HAND_2"/>
    <property type="match status" value="1"/>
</dbReference>
<reference evidence="3" key="1">
    <citation type="submission" date="2023-08" db="EMBL/GenBank/DDBJ databases">
        <authorList>
            <person name="Chen Y."/>
            <person name="Shah S."/>
            <person name="Dougan E. K."/>
            <person name="Thang M."/>
            <person name="Chan C."/>
        </authorList>
    </citation>
    <scope>NUCLEOTIDE SEQUENCE</scope>
</reference>
<dbReference type="InterPro" id="IPR011992">
    <property type="entry name" value="EF-hand-dom_pair"/>
</dbReference>
<feature type="region of interest" description="Disordered" evidence="1">
    <location>
        <begin position="720"/>
        <end position="748"/>
    </location>
</feature>
<evidence type="ECO:0000313" key="3">
    <source>
        <dbReference type="EMBL" id="CAJ1408980.1"/>
    </source>
</evidence>
<evidence type="ECO:0000313" key="4">
    <source>
        <dbReference type="Proteomes" id="UP001178507"/>
    </source>
</evidence>
<feature type="region of interest" description="Disordered" evidence="1">
    <location>
        <begin position="49"/>
        <end position="103"/>
    </location>
</feature>
<dbReference type="Proteomes" id="UP001178507">
    <property type="component" value="Unassembled WGS sequence"/>
</dbReference>
<dbReference type="EMBL" id="CAUJNA010003745">
    <property type="protein sequence ID" value="CAJ1408980.1"/>
    <property type="molecule type" value="Genomic_DNA"/>
</dbReference>
<dbReference type="Gene3D" id="1.10.238.10">
    <property type="entry name" value="EF-hand"/>
    <property type="match status" value="1"/>
</dbReference>